<dbReference type="Gene3D" id="1.10.1330.10">
    <property type="entry name" value="Dockerin domain"/>
    <property type="match status" value="1"/>
</dbReference>
<name>A0A5C5ZP75_9BACT</name>
<keyword evidence="3" id="KW-1185">Reference proteome</keyword>
<dbReference type="SUPFAM" id="SSF63446">
    <property type="entry name" value="Type I dockerin domain"/>
    <property type="match status" value="1"/>
</dbReference>
<dbReference type="Proteomes" id="UP000315440">
    <property type="component" value="Unassembled WGS sequence"/>
</dbReference>
<comment type="caution">
    <text evidence="2">The sequence shown here is derived from an EMBL/GenBank/DDBJ whole genome shotgun (WGS) entry which is preliminary data.</text>
</comment>
<feature type="signal peptide" evidence="1">
    <location>
        <begin position="1"/>
        <end position="25"/>
    </location>
</feature>
<dbReference type="AlphaFoldDB" id="A0A5C5ZP75"/>
<feature type="chain" id="PRO_5022875242" evidence="1">
    <location>
        <begin position="26"/>
        <end position="816"/>
    </location>
</feature>
<dbReference type="OrthoDB" id="286267at2"/>
<dbReference type="InterPro" id="IPR036439">
    <property type="entry name" value="Dockerin_dom_sf"/>
</dbReference>
<evidence type="ECO:0000313" key="2">
    <source>
        <dbReference type="EMBL" id="TWT89000.1"/>
    </source>
</evidence>
<gene>
    <name evidence="2" type="ORF">Mal64_24910</name>
</gene>
<dbReference type="NCBIfam" id="TIGR04393">
    <property type="entry name" value="rpt_T5SS_PEPC"/>
    <property type="match status" value="3"/>
</dbReference>
<evidence type="ECO:0000256" key="1">
    <source>
        <dbReference type="SAM" id="SignalP"/>
    </source>
</evidence>
<dbReference type="EMBL" id="SJPQ01000002">
    <property type="protein sequence ID" value="TWT89000.1"/>
    <property type="molecule type" value="Genomic_DNA"/>
</dbReference>
<dbReference type="GO" id="GO:0000272">
    <property type="term" value="P:polysaccharide catabolic process"/>
    <property type="evidence" value="ECO:0007669"/>
    <property type="project" value="InterPro"/>
</dbReference>
<evidence type="ECO:0000313" key="3">
    <source>
        <dbReference type="Proteomes" id="UP000315440"/>
    </source>
</evidence>
<keyword evidence="2" id="KW-0449">Lipoprotein</keyword>
<keyword evidence="1" id="KW-0732">Signal</keyword>
<dbReference type="RefSeq" id="WP_146400531.1">
    <property type="nucleotide sequence ID" value="NZ_SJPQ01000002.1"/>
</dbReference>
<dbReference type="InterPro" id="IPR030895">
    <property type="entry name" value="T5SS_PEPC_rpt"/>
</dbReference>
<dbReference type="InterPro" id="IPR018247">
    <property type="entry name" value="EF_Hand_1_Ca_BS"/>
</dbReference>
<protein>
    <submittedName>
        <fullName evidence="2">Putative lipoprotein</fullName>
    </submittedName>
</protein>
<reference evidence="2 3" key="1">
    <citation type="submission" date="2019-02" db="EMBL/GenBank/DDBJ databases">
        <title>Deep-cultivation of Planctomycetes and their phenomic and genomic characterization uncovers novel biology.</title>
        <authorList>
            <person name="Wiegand S."/>
            <person name="Jogler M."/>
            <person name="Boedeker C."/>
            <person name="Pinto D."/>
            <person name="Vollmers J."/>
            <person name="Rivas-Marin E."/>
            <person name="Kohn T."/>
            <person name="Peeters S.H."/>
            <person name="Heuer A."/>
            <person name="Rast P."/>
            <person name="Oberbeckmann S."/>
            <person name="Bunk B."/>
            <person name="Jeske O."/>
            <person name="Meyerdierks A."/>
            <person name="Storesund J.E."/>
            <person name="Kallscheuer N."/>
            <person name="Luecker S."/>
            <person name="Lage O.M."/>
            <person name="Pohl T."/>
            <person name="Merkel B.J."/>
            <person name="Hornburger P."/>
            <person name="Mueller R.-W."/>
            <person name="Bruemmer F."/>
            <person name="Labrenz M."/>
            <person name="Spormann A.M."/>
            <person name="Op Den Camp H."/>
            <person name="Overmann J."/>
            <person name="Amann R."/>
            <person name="Jetten M.S.M."/>
            <person name="Mascher T."/>
            <person name="Medema M.H."/>
            <person name="Devos D.P."/>
            <person name="Kaster A.-K."/>
            <person name="Ovreas L."/>
            <person name="Rohde M."/>
            <person name="Galperin M.Y."/>
            <person name="Jogler C."/>
        </authorList>
    </citation>
    <scope>NUCLEOTIDE SEQUENCE [LARGE SCALE GENOMIC DNA]</scope>
    <source>
        <strain evidence="2 3">Mal64</strain>
    </source>
</reference>
<proteinExistence type="predicted"/>
<dbReference type="PROSITE" id="PS00018">
    <property type="entry name" value="EF_HAND_1"/>
    <property type="match status" value="2"/>
</dbReference>
<accession>A0A5C5ZP75</accession>
<organism evidence="2 3">
    <name type="scientific">Pseudobythopirellula maris</name>
    <dbReference type="NCBI Taxonomy" id="2527991"/>
    <lineage>
        <taxon>Bacteria</taxon>
        <taxon>Pseudomonadati</taxon>
        <taxon>Planctomycetota</taxon>
        <taxon>Planctomycetia</taxon>
        <taxon>Pirellulales</taxon>
        <taxon>Lacipirellulaceae</taxon>
        <taxon>Pseudobythopirellula</taxon>
    </lineage>
</organism>
<sequence precursor="true">MNKLHRWALTGGLAWAVLSAGYVRADITLTGDASPEFTGTPTHWRVAGVLTVGDTGVGALEIDSAGVYSSHGYLGLQSGSSGAATLSTSGVWSLDYQLHVGHGGTGQLDLWDNTVARIDGRSYLGYAPGSVGVVSVNDRARFEAGEGLSIGVAGRGVMTIASEGGLSTDGYLSNIILGRCSDSNPEELGDGTLIFTGDGTLVELDETELIVGEYGRGEVVVEAGARLYGNEVRLGLHAGSTAVARVEGVGSEWTLTGDEHGYLDSDFYVGYDGEGVLDISEGAIVRSDQTYVAYEETSVGRVRVSGAGAELQSSGIELGTFGGKGTMIIEQGAMVHRGNASPANANVIGSSYHDGTGEVIVRNPGSTWRLPQCEVDNGTLTVADGGLVDTRDLIINEHGVVTVTGRGSKLETIGFDGNLSNRGKLYIEQGGVIDSDYAGRYSRYQPVGLVEAVVTGVGSQWNIVTDLMWFALRDSELTIADGGVVNVKRDTFTDNFIGQESPYSNTIRFDGGTLNTASLYSSPERLLGEGTIHTAGFITDYDITFDASTGTQPTIVLNDLPGQNVTVHMDLSDPEYTRTFGIGFAGEGTLTISEGVVIDSKFNRIGVKTGSMGHVIITGAGSAWKAYGGFGGGFGVGQEGDGRITIKDGGALHGSPYIKADSSESYVNMTTGGMIIIASSSADSVAHFSSGSEAVNFWDGSQWTPLIEGVVGIDYSIDSYIENERVFSRLTVHLAGDYDGDGLVTLDDYTVWTEQYGETGDWGADGNHDGVVDAADFTVWRDHFTSVAQTLTTPEPASAALLLLMAAAAAATRRRA</sequence>